<sequence length="215" mass="24566">MYFARKSPNSNITREFVDLFKKAFPNVEGEQLSSLELMLQQFSKRSFNFRKFPPEFESTVEFQITKKPDDILMQGDIISDVPIIFVDDNGDLSQIEGPAVVLSASCDCENDDTIILSGCLSYQEAKSIVRNAKDLQNNLLYKFFSFNNSSDESQSIVADFSRVGSFSKSLIQTRIETGKLKKIRSLTQLGYYYFITKLYIHLLRIEGSEALTIRE</sequence>
<accession>A0A2M9Z911</accession>
<evidence type="ECO:0000313" key="2">
    <source>
        <dbReference type="Proteomes" id="UP000231912"/>
    </source>
</evidence>
<dbReference type="Proteomes" id="UP000231912">
    <property type="component" value="Unassembled WGS sequence"/>
</dbReference>
<name>A0A2M9Z911_9LEPT</name>
<comment type="caution">
    <text evidence="1">The sequence shown here is derived from an EMBL/GenBank/DDBJ whole genome shotgun (WGS) entry which is preliminary data.</text>
</comment>
<dbReference type="EMBL" id="NPDT01000007">
    <property type="protein sequence ID" value="PJZ64910.1"/>
    <property type="molecule type" value="Genomic_DNA"/>
</dbReference>
<organism evidence="1 2">
    <name type="scientific">Leptospira wolffii</name>
    <dbReference type="NCBI Taxonomy" id="409998"/>
    <lineage>
        <taxon>Bacteria</taxon>
        <taxon>Pseudomonadati</taxon>
        <taxon>Spirochaetota</taxon>
        <taxon>Spirochaetia</taxon>
        <taxon>Leptospirales</taxon>
        <taxon>Leptospiraceae</taxon>
        <taxon>Leptospira</taxon>
    </lineage>
</organism>
<proteinExistence type="predicted"/>
<dbReference type="AlphaFoldDB" id="A0A2M9Z911"/>
<evidence type="ECO:0000313" key="1">
    <source>
        <dbReference type="EMBL" id="PJZ64910.1"/>
    </source>
</evidence>
<gene>
    <name evidence="1" type="ORF">CH371_15515</name>
</gene>
<protein>
    <submittedName>
        <fullName evidence="1">Uncharacterized protein</fullName>
    </submittedName>
</protein>
<reference evidence="1 2" key="1">
    <citation type="submission" date="2017-07" db="EMBL/GenBank/DDBJ databases">
        <title>Leptospira spp. isolated from tropical soils.</title>
        <authorList>
            <person name="Thibeaux R."/>
            <person name="Iraola G."/>
            <person name="Ferres I."/>
            <person name="Bierque E."/>
            <person name="Girault D."/>
            <person name="Soupe-Gilbert M.-E."/>
            <person name="Picardeau M."/>
            <person name="Goarant C."/>
        </authorList>
    </citation>
    <scope>NUCLEOTIDE SEQUENCE [LARGE SCALE GENOMIC DNA]</scope>
    <source>
        <strain evidence="1 2">FH2-C-A2</strain>
    </source>
</reference>